<evidence type="ECO:0000256" key="1">
    <source>
        <dbReference type="ARBA" id="ARBA00004651"/>
    </source>
</evidence>
<keyword evidence="4 6" id="KW-1133">Transmembrane helix</keyword>
<proteinExistence type="predicted"/>
<evidence type="ECO:0000256" key="5">
    <source>
        <dbReference type="ARBA" id="ARBA00023136"/>
    </source>
</evidence>
<dbReference type="STRING" id="748909.SAMN05192575_11421"/>
<organism evidence="8 9">
    <name type="scientific">Nocardioides alpinus</name>
    <dbReference type="NCBI Taxonomy" id="748909"/>
    <lineage>
        <taxon>Bacteria</taxon>
        <taxon>Bacillati</taxon>
        <taxon>Actinomycetota</taxon>
        <taxon>Actinomycetes</taxon>
        <taxon>Propionibacteriales</taxon>
        <taxon>Nocardioidaceae</taxon>
        <taxon>Nocardioides</taxon>
    </lineage>
</organism>
<feature type="transmembrane region" description="Helical" evidence="6">
    <location>
        <begin position="61"/>
        <end position="82"/>
    </location>
</feature>
<dbReference type="Pfam" id="PF02653">
    <property type="entry name" value="BPD_transp_2"/>
    <property type="match status" value="1"/>
</dbReference>
<dbReference type="InterPro" id="IPR001851">
    <property type="entry name" value="ABC_transp_permease"/>
</dbReference>
<comment type="subcellular location">
    <subcellularLocation>
        <location evidence="1">Cell membrane</location>
        <topology evidence="1">Multi-pass membrane protein</topology>
    </subcellularLocation>
</comment>
<dbReference type="EMBL" id="FOKC01000014">
    <property type="protein sequence ID" value="SFB45580.1"/>
    <property type="molecule type" value="Genomic_DNA"/>
</dbReference>
<feature type="transmembrane region" description="Helical" evidence="6">
    <location>
        <begin position="214"/>
        <end position="232"/>
    </location>
</feature>
<dbReference type="GO" id="GO:0005886">
    <property type="term" value="C:plasma membrane"/>
    <property type="evidence" value="ECO:0007669"/>
    <property type="project" value="UniProtKB-SubCell"/>
</dbReference>
<keyword evidence="3 6" id="KW-0812">Transmembrane</keyword>
<feature type="transmembrane region" description="Helical" evidence="6">
    <location>
        <begin position="27"/>
        <end position="49"/>
    </location>
</feature>
<dbReference type="EMBL" id="PJBV01000015">
    <property type="protein sequence ID" value="PKH41359.1"/>
    <property type="molecule type" value="Genomic_DNA"/>
</dbReference>
<feature type="transmembrane region" description="Helical" evidence="6">
    <location>
        <begin position="337"/>
        <end position="356"/>
    </location>
</feature>
<dbReference type="InterPro" id="IPR043428">
    <property type="entry name" value="LivM-like"/>
</dbReference>
<evidence type="ECO:0000256" key="6">
    <source>
        <dbReference type="SAM" id="Phobius"/>
    </source>
</evidence>
<feature type="transmembrane region" description="Helical" evidence="6">
    <location>
        <begin position="89"/>
        <end position="107"/>
    </location>
</feature>
<feature type="transmembrane region" description="Helical" evidence="6">
    <location>
        <begin position="263"/>
        <end position="280"/>
    </location>
</feature>
<dbReference type="Proteomes" id="UP000233565">
    <property type="component" value="Unassembled WGS sequence"/>
</dbReference>
<reference evidence="9" key="2">
    <citation type="submission" date="2016-10" db="EMBL/GenBank/DDBJ databases">
        <authorList>
            <person name="Varghese N."/>
            <person name="Submissions S."/>
        </authorList>
    </citation>
    <scope>NUCLEOTIDE SEQUENCE [LARGE SCALE GENOMIC DNA]</scope>
    <source>
        <strain evidence="9">CGMCC 1.10697</strain>
    </source>
</reference>
<evidence type="ECO:0000313" key="8">
    <source>
        <dbReference type="EMBL" id="SFB45580.1"/>
    </source>
</evidence>
<dbReference type="CDD" id="cd06581">
    <property type="entry name" value="TM_PBP1_LivM_like"/>
    <property type="match status" value="1"/>
</dbReference>
<keyword evidence="10" id="KW-1185">Reference proteome</keyword>
<reference evidence="8" key="1">
    <citation type="submission" date="2016-10" db="EMBL/GenBank/DDBJ databases">
        <authorList>
            <person name="de Groot N.N."/>
        </authorList>
    </citation>
    <scope>NUCLEOTIDE SEQUENCE [LARGE SCALE GENOMIC DNA]</scope>
    <source>
        <strain evidence="8">CGMCC 1.10697</strain>
    </source>
</reference>
<name>A0A1I1BAL1_9ACTN</name>
<protein>
    <submittedName>
        <fullName evidence="7">Branched-chain amino acid ABC transporter permease</fullName>
    </submittedName>
    <submittedName>
        <fullName evidence="8">Branched-chain amino acid transport system permease protein</fullName>
    </submittedName>
</protein>
<evidence type="ECO:0000256" key="4">
    <source>
        <dbReference type="ARBA" id="ARBA00022989"/>
    </source>
</evidence>
<sequence length="379" mass="41397">MSQILDAYRGLKLRDRMSGAPGWVRKVGMLLVIAFAFYLPFLNILPFAYIRTDLTSSGSDWASVLFLVVVYMIVAVGLNVVIGFAGLLDLGYVGFYALGAYSVALFGSPSSPVVEAIQNRFGLDETWAVPFVMCIPIAIVMALIAGVTLGAPTLRLRGDYLAIVTLGFGEIIRITARNLDNVTNGATGISGVPVPPGPEIDGRSFFNTIDAERWYWLALSILILIIFLAFRLEHSRVGRAWLAIREDEDAAAIMGVAAFKFKLWAFAIGASVGGIAGLLFGSKQQYVEPNAFMVNLSFLFVAMVVIGGSGNIYGVLLGAFLLTYLPERFREFQEWRPFAFGVALVVVMILRPQGLVPSRRRAREFEDRKVEAEEAAADA</sequence>
<dbReference type="GO" id="GO:0015658">
    <property type="term" value="F:branched-chain amino acid transmembrane transporter activity"/>
    <property type="evidence" value="ECO:0007669"/>
    <property type="project" value="InterPro"/>
</dbReference>
<dbReference type="AlphaFoldDB" id="A0A1I1BAL1"/>
<accession>A0A1I1BAL1</accession>
<evidence type="ECO:0000313" key="7">
    <source>
        <dbReference type="EMBL" id="PKH41359.1"/>
    </source>
</evidence>
<evidence type="ECO:0000313" key="10">
    <source>
        <dbReference type="Proteomes" id="UP000233565"/>
    </source>
</evidence>
<dbReference type="OrthoDB" id="9814461at2"/>
<evidence type="ECO:0000256" key="3">
    <source>
        <dbReference type="ARBA" id="ARBA00022692"/>
    </source>
</evidence>
<dbReference type="PANTHER" id="PTHR30482:SF10">
    <property type="entry name" value="HIGH-AFFINITY BRANCHED-CHAIN AMINO ACID TRANSPORT PROTEIN BRAE"/>
    <property type="match status" value="1"/>
</dbReference>
<feature type="transmembrane region" description="Helical" evidence="6">
    <location>
        <begin position="127"/>
        <end position="151"/>
    </location>
</feature>
<gene>
    <name evidence="7" type="ORF">CXG46_09750</name>
    <name evidence="8" type="ORF">SAMN05192575_11421</name>
</gene>
<feature type="transmembrane region" description="Helical" evidence="6">
    <location>
        <begin position="292"/>
        <end position="325"/>
    </location>
</feature>
<dbReference type="PANTHER" id="PTHR30482">
    <property type="entry name" value="HIGH-AFFINITY BRANCHED-CHAIN AMINO ACID TRANSPORT SYSTEM PERMEASE"/>
    <property type="match status" value="1"/>
</dbReference>
<evidence type="ECO:0000313" key="9">
    <source>
        <dbReference type="Proteomes" id="UP000199113"/>
    </source>
</evidence>
<reference evidence="7 10" key="3">
    <citation type="submission" date="2017-12" db="EMBL/GenBank/DDBJ databases">
        <title>Pharmacopeia of the Arctic Ocean.</title>
        <authorList>
            <person name="Collins E."/>
            <person name="Ducluzeau A.-L."/>
        </authorList>
    </citation>
    <scope>NUCLEOTIDE SEQUENCE [LARGE SCALE GENOMIC DNA]</scope>
    <source>
        <strain evidence="7 10">DSM 23325</strain>
    </source>
</reference>
<evidence type="ECO:0000256" key="2">
    <source>
        <dbReference type="ARBA" id="ARBA00022475"/>
    </source>
</evidence>
<dbReference type="RefSeq" id="WP_091201474.1">
    <property type="nucleotide sequence ID" value="NZ_FOKC01000014.1"/>
</dbReference>
<keyword evidence="2" id="KW-1003">Cell membrane</keyword>
<keyword evidence="5 6" id="KW-0472">Membrane</keyword>
<dbReference type="Proteomes" id="UP000199113">
    <property type="component" value="Unassembled WGS sequence"/>
</dbReference>